<dbReference type="AlphaFoldDB" id="A0A9P4HLI1"/>
<feature type="compositionally biased region" description="Polar residues" evidence="2">
    <location>
        <begin position="287"/>
        <end position="301"/>
    </location>
</feature>
<evidence type="ECO:0000313" key="3">
    <source>
        <dbReference type="EMBL" id="KAF2036713.1"/>
    </source>
</evidence>
<proteinExistence type="predicted"/>
<protein>
    <submittedName>
        <fullName evidence="3">Uncharacterized protein</fullName>
    </submittedName>
</protein>
<feature type="compositionally biased region" description="Polar residues" evidence="2">
    <location>
        <begin position="408"/>
        <end position="423"/>
    </location>
</feature>
<feature type="compositionally biased region" description="Basic and acidic residues" evidence="2">
    <location>
        <begin position="319"/>
        <end position="338"/>
    </location>
</feature>
<dbReference type="Proteomes" id="UP000799777">
    <property type="component" value="Unassembled WGS sequence"/>
</dbReference>
<feature type="compositionally biased region" description="Polar residues" evidence="2">
    <location>
        <begin position="602"/>
        <end position="630"/>
    </location>
</feature>
<organism evidence="3 4">
    <name type="scientific">Setomelanomma holmii</name>
    <dbReference type="NCBI Taxonomy" id="210430"/>
    <lineage>
        <taxon>Eukaryota</taxon>
        <taxon>Fungi</taxon>
        <taxon>Dikarya</taxon>
        <taxon>Ascomycota</taxon>
        <taxon>Pezizomycotina</taxon>
        <taxon>Dothideomycetes</taxon>
        <taxon>Pleosporomycetidae</taxon>
        <taxon>Pleosporales</taxon>
        <taxon>Pleosporineae</taxon>
        <taxon>Phaeosphaeriaceae</taxon>
        <taxon>Setomelanomma</taxon>
    </lineage>
</organism>
<feature type="compositionally biased region" description="Low complexity" evidence="2">
    <location>
        <begin position="519"/>
        <end position="533"/>
    </location>
</feature>
<feature type="region of interest" description="Disordered" evidence="2">
    <location>
        <begin position="92"/>
        <end position="114"/>
    </location>
</feature>
<keyword evidence="4" id="KW-1185">Reference proteome</keyword>
<evidence type="ECO:0000256" key="2">
    <source>
        <dbReference type="SAM" id="MobiDB-lite"/>
    </source>
</evidence>
<reference evidence="3" key="1">
    <citation type="journal article" date="2020" name="Stud. Mycol.">
        <title>101 Dothideomycetes genomes: a test case for predicting lifestyles and emergence of pathogens.</title>
        <authorList>
            <person name="Haridas S."/>
            <person name="Albert R."/>
            <person name="Binder M."/>
            <person name="Bloem J."/>
            <person name="Labutti K."/>
            <person name="Salamov A."/>
            <person name="Andreopoulos B."/>
            <person name="Baker S."/>
            <person name="Barry K."/>
            <person name="Bills G."/>
            <person name="Bluhm B."/>
            <person name="Cannon C."/>
            <person name="Castanera R."/>
            <person name="Culley D."/>
            <person name="Daum C."/>
            <person name="Ezra D."/>
            <person name="Gonzalez J."/>
            <person name="Henrissat B."/>
            <person name="Kuo A."/>
            <person name="Liang C."/>
            <person name="Lipzen A."/>
            <person name="Lutzoni F."/>
            <person name="Magnuson J."/>
            <person name="Mondo S."/>
            <person name="Nolan M."/>
            <person name="Ohm R."/>
            <person name="Pangilinan J."/>
            <person name="Park H.-J."/>
            <person name="Ramirez L."/>
            <person name="Alfaro M."/>
            <person name="Sun H."/>
            <person name="Tritt A."/>
            <person name="Yoshinaga Y."/>
            <person name="Zwiers L.-H."/>
            <person name="Turgeon B."/>
            <person name="Goodwin S."/>
            <person name="Spatafora J."/>
            <person name="Crous P."/>
            <person name="Grigoriev I."/>
        </authorList>
    </citation>
    <scope>NUCLEOTIDE SEQUENCE</scope>
    <source>
        <strain evidence="3">CBS 110217</strain>
    </source>
</reference>
<feature type="coiled-coil region" evidence="1">
    <location>
        <begin position="119"/>
        <end position="268"/>
    </location>
</feature>
<dbReference type="EMBL" id="ML978154">
    <property type="protein sequence ID" value="KAF2036713.1"/>
    <property type="molecule type" value="Genomic_DNA"/>
</dbReference>
<feature type="compositionally biased region" description="Basic and acidic residues" evidence="2">
    <location>
        <begin position="559"/>
        <end position="573"/>
    </location>
</feature>
<keyword evidence="1" id="KW-0175">Coiled coil</keyword>
<comment type="caution">
    <text evidence="3">The sequence shown here is derived from an EMBL/GenBank/DDBJ whole genome shotgun (WGS) entry which is preliminary data.</text>
</comment>
<feature type="compositionally biased region" description="Basic and acidic residues" evidence="2">
    <location>
        <begin position="495"/>
        <end position="515"/>
    </location>
</feature>
<feature type="compositionally biased region" description="Low complexity" evidence="2">
    <location>
        <begin position="587"/>
        <end position="601"/>
    </location>
</feature>
<feature type="region of interest" description="Disordered" evidence="2">
    <location>
        <begin position="279"/>
        <end position="338"/>
    </location>
</feature>
<feature type="compositionally biased region" description="Polar residues" evidence="2">
    <location>
        <begin position="439"/>
        <end position="461"/>
    </location>
</feature>
<feature type="region of interest" description="Disordered" evidence="2">
    <location>
        <begin position="1"/>
        <end position="80"/>
    </location>
</feature>
<sequence length="660" mass="74072">MATPPSASRGLGRSASQRPSTPDQTRPSVARTASGTVAPKSEYLRNALQARRAQHMPTPAPLDTRAAEAPATTPANTHSFETSPDIFAEFALSEAQTTPVSPIRRRRPSDVGLPRTKTNRELTIEIEKLKDALMTSNMRVELLKKNNSELQHDLTKARERVEDLEPLEEENNELKDENNYLRLKIQEWEEIMVRVKDDNDALRKSNEDMLSINVECSSHWEDQEFAVQEAADTIIALETEKQALASEVKDLRKRVVALEEDSSRANTLVDGSTRCPSRIYSIDESRPSTSHFDSDYYSQPDSPHVKDSRESVVSVTPSERSKRFLDSTQERRRSARDLAKRMSAASLKALRITSPSPTPEVPQIPAIFQQQIPRIVEQVASDKRASRTPKRYRERRLPEQPILDALQISPTKSDSSAPHTPTPRSEGLRGLYRPDQVAGNRTSNETLHSSSHGKSPTTTARPRSRKPSGGEISPRVPSRLSSKHAHTNSSSEGLSFRDHLSQRDLRNPRQRRQSEPEISSAETAQESQEEWASMPPPPVPTRTSLISEADTVLTSELDPQDRDRWWKSMDRLSKPRAQTAAQCQEVGPQTQTPGRQQQTQRSPTLTRSNVRTDVARSRTQPNTPAATTSHDMGRDFFFNGAEDEDTFMRKAKARLGGSRR</sequence>
<dbReference type="OrthoDB" id="10251744at2759"/>
<feature type="compositionally biased region" description="Polar residues" evidence="2">
    <location>
        <begin position="14"/>
        <end position="35"/>
    </location>
</feature>
<evidence type="ECO:0000313" key="4">
    <source>
        <dbReference type="Proteomes" id="UP000799777"/>
    </source>
</evidence>
<name>A0A9P4HLI1_9PLEO</name>
<accession>A0A9P4HLI1</accession>
<feature type="region of interest" description="Disordered" evidence="2">
    <location>
        <begin position="378"/>
        <end position="637"/>
    </location>
</feature>
<gene>
    <name evidence="3" type="ORF">EK21DRAFT_51671</name>
</gene>
<evidence type="ECO:0000256" key="1">
    <source>
        <dbReference type="SAM" id="Coils"/>
    </source>
</evidence>